<evidence type="ECO:0000313" key="3">
    <source>
        <dbReference type="EMBL" id="CAG9328499.1"/>
    </source>
</evidence>
<feature type="compositionally biased region" description="Polar residues" evidence="1">
    <location>
        <begin position="56"/>
        <end position="71"/>
    </location>
</feature>
<gene>
    <name evidence="3" type="ORF">BSTOLATCC_MIC46497</name>
</gene>
<dbReference type="PROSITE" id="PS50195">
    <property type="entry name" value="PX"/>
    <property type="match status" value="1"/>
</dbReference>
<dbReference type="SMART" id="SM00312">
    <property type="entry name" value="PX"/>
    <property type="match status" value="1"/>
</dbReference>
<dbReference type="AlphaFoldDB" id="A0AAU9JQ81"/>
<sequence>MLNSKEDITTYKSIPKRSRTQVFQPIALDLEIEHSDLSSSDLDSSPTTPDKAQKQLFPTQNNKSHEPNSQLAFPQESLKVTRWEDVDLIHTAKNTNEIDLPELYFSRHYDPKNEDTAASLIGESSKWVIDVDFPQMIKSGWIGWKSYYLYTITSQLLGEVFKVKRRFRHLEWLRNILLKTYPGINIPPLPEKQVFGNTTSNFLEKRRENMKKYLIILAKHPVLMNSEAFKLFLKCKDENFSSESQRLEDSSHVYHFDFLNLQDTIDKIKTKFENLFTSKITPVSQDLVNIDRELNYIEPYIKDLDFAFGGWIKAQNDSQKNFEAFNFNENPRFNQILEESHSFQVNFFAKLNNLSLEIKEEQMKIIGMQTALDSYKSLLKDYSEVESLIMKKIERSATDEDSSGRYIKEIEELKIQTNEMAERLGKIENTIKNEFVWYGKEREVHFQDSLIGIIESQRKRYKTESDFWLEKKHQVLKW</sequence>
<organism evidence="3 4">
    <name type="scientific">Blepharisma stoltei</name>
    <dbReference type="NCBI Taxonomy" id="1481888"/>
    <lineage>
        <taxon>Eukaryota</taxon>
        <taxon>Sar</taxon>
        <taxon>Alveolata</taxon>
        <taxon>Ciliophora</taxon>
        <taxon>Postciliodesmatophora</taxon>
        <taxon>Heterotrichea</taxon>
        <taxon>Heterotrichida</taxon>
        <taxon>Blepharismidae</taxon>
        <taxon>Blepharisma</taxon>
    </lineage>
</organism>
<keyword evidence="4" id="KW-1185">Reference proteome</keyword>
<proteinExistence type="predicted"/>
<dbReference type="InterPro" id="IPR001683">
    <property type="entry name" value="PX_dom"/>
</dbReference>
<reference evidence="3" key="1">
    <citation type="submission" date="2021-09" db="EMBL/GenBank/DDBJ databases">
        <authorList>
            <consortium name="AG Swart"/>
            <person name="Singh M."/>
            <person name="Singh A."/>
            <person name="Seah K."/>
            <person name="Emmerich C."/>
        </authorList>
    </citation>
    <scope>NUCLEOTIDE SEQUENCE</scope>
    <source>
        <strain evidence="3">ATCC30299</strain>
    </source>
</reference>
<name>A0AAU9JQ81_9CILI</name>
<feature type="compositionally biased region" description="Low complexity" evidence="1">
    <location>
        <begin position="37"/>
        <end position="50"/>
    </location>
</feature>
<evidence type="ECO:0000256" key="1">
    <source>
        <dbReference type="SAM" id="MobiDB-lite"/>
    </source>
</evidence>
<evidence type="ECO:0000313" key="4">
    <source>
        <dbReference type="Proteomes" id="UP001162131"/>
    </source>
</evidence>
<dbReference type="Gene3D" id="1.20.1270.60">
    <property type="entry name" value="Arfaptin homology (AH) domain/BAR domain"/>
    <property type="match status" value="1"/>
</dbReference>
<dbReference type="InterPro" id="IPR027267">
    <property type="entry name" value="AH/BAR_dom_sf"/>
</dbReference>
<comment type="caution">
    <text evidence="3">The sequence shown here is derived from an EMBL/GenBank/DDBJ whole genome shotgun (WGS) entry which is preliminary data.</text>
</comment>
<dbReference type="PANTHER" id="PTHR10555">
    <property type="entry name" value="SORTING NEXIN"/>
    <property type="match status" value="1"/>
</dbReference>
<dbReference type="PANTHER" id="PTHR10555:SF170">
    <property type="entry name" value="FI18122P1"/>
    <property type="match status" value="1"/>
</dbReference>
<accession>A0AAU9JQ81</accession>
<dbReference type="GO" id="GO:0035091">
    <property type="term" value="F:phosphatidylinositol binding"/>
    <property type="evidence" value="ECO:0007669"/>
    <property type="project" value="InterPro"/>
</dbReference>
<feature type="domain" description="PX" evidence="2">
    <location>
        <begin position="128"/>
        <end position="239"/>
    </location>
</feature>
<evidence type="ECO:0000259" key="2">
    <source>
        <dbReference type="PROSITE" id="PS50195"/>
    </source>
</evidence>
<dbReference type="Gene3D" id="3.30.1520.10">
    <property type="entry name" value="Phox-like domain"/>
    <property type="match status" value="1"/>
</dbReference>
<dbReference type="EMBL" id="CAJZBQ010000046">
    <property type="protein sequence ID" value="CAG9328499.1"/>
    <property type="molecule type" value="Genomic_DNA"/>
</dbReference>
<feature type="region of interest" description="Disordered" evidence="1">
    <location>
        <begin position="37"/>
        <end position="71"/>
    </location>
</feature>
<dbReference type="Proteomes" id="UP001162131">
    <property type="component" value="Unassembled WGS sequence"/>
</dbReference>
<dbReference type="GO" id="GO:0005768">
    <property type="term" value="C:endosome"/>
    <property type="evidence" value="ECO:0007669"/>
    <property type="project" value="TreeGrafter"/>
</dbReference>
<protein>
    <recommendedName>
        <fullName evidence="2">PX domain-containing protein</fullName>
    </recommendedName>
</protein>
<dbReference type="SUPFAM" id="SSF64268">
    <property type="entry name" value="PX domain"/>
    <property type="match status" value="1"/>
</dbReference>
<dbReference type="InterPro" id="IPR036871">
    <property type="entry name" value="PX_dom_sf"/>
</dbReference>
<dbReference type="Pfam" id="PF00787">
    <property type="entry name" value="PX"/>
    <property type="match status" value="1"/>
</dbReference>